<reference evidence="4 5" key="2">
    <citation type="journal article" date="2023" name="Mol. Biol. Evol.">
        <title>Genomics of Secondarily Temperate Adaptation in the Only Non-Antarctic Icefish.</title>
        <authorList>
            <person name="Rivera-Colon A.G."/>
            <person name="Rayamajhi N."/>
            <person name="Minhas B.F."/>
            <person name="Madrigal G."/>
            <person name="Bilyk K.T."/>
            <person name="Yoon V."/>
            <person name="Hune M."/>
            <person name="Gregory S."/>
            <person name="Cheng C.H.C."/>
            <person name="Catchen J.M."/>
        </authorList>
    </citation>
    <scope>NUCLEOTIDE SEQUENCE [LARGE SCALE GENOMIC DNA]</scope>
    <source>
        <strain evidence="4">JMC-PN-2008</strain>
    </source>
</reference>
<protein>
    <submittedName>
        <fullName evidence="4">Uncharacterized protein</fullName>
    </submittedName>
</protein>
<dbReference type="GO" id="GO:0005886">
    <property type="term" value="C:plasma membrane"/>
    <property type="evidence" value="ECO:0007669"/>
    <property type="project" value="TreeGrafter"/>
</dbReference>
<dbReference type="PANTHER" id="PTHR45627">
    <property type="entry name" value="ADENYLATE CYCLASE TYPE 1"/>
    <property type="match status" value="1"/>
</dbReference>
<organism evidence="4 5">
    <name type="scientific">Eleginops maclovinus</name>
    <name type="common">Patagonian blennie</name>
    <name type="synonym">Eleginus maclovinus</name>
    <dbReference type="NCBI Taxonomy" id="56733"/>
    <lineage>
        <taxon>Eukaryota</taxon>
        <taxon>Metazoa</taxon>
        <taxon>Chordata</taxon>
        <taxon>Craniata</taxon>
        <taxon>Vertebrata</taxon>
        <taxon>Euteleostomi</taxon>
        <taxon>Actinopterygii</taxon>
        <taxon>Neopterygii</taxon>
        <taxon>Teleostei</taxon>
        <taxon>Neoteleostei</taxon>
        <taxon>Acanthomorphata</taxon>
        <taxon>Eupercaria</taxon>
        <taxon>Perciformes</taxon>
        <taxon>Notothenioidei</taxon>
        <taxon>Eleginopidae</taxon>
        <taxon>Eleginops</taxon>
    </lineage>
</organism>
<dbReference type="GO" id="GO:0007189">
    <property type="term" value="P:adenylate cyclase-activating G protein-coupled receptor signaling pathway"/>
    <property type="evidence" value="ECO:0007669"/>
    <property type="project" value="TreeGrafter"/>
</dbReference>
<keyword evidence="3" id="KW-0812">Transmembrane</keyword>
<gene>
    <name evidence="4" type="ORF">PBY51_021537</name>
</gene>
<comment type="caution">
    <text evidence="4">The sequence shown here is derived from an EMBL/GenBank/DDBJ whole genome shotgun (WGS) entry which is preliminary data.</text>
</comment>
<name>A0AAN7XB87_ELEMC</name>
<reference evidence="4 5" key="1">
    <citation type="journal article" date="2023" name="Genes (Basel)">
        <title>Chromosome-Level Genome Assembly and Circadian Gene Repertoire of the Patagonia Blennie Eleginops maclovinus-The Closest Ancestral Proxy of Antarctic Cryonotothenioids.</title>
        <authorList>
            <person name="Cheng C.C."/>
            <person name="Rivera-Colon A.G."/>
            <person name="Minhas B.F."/>
            <person name="Wilson L."/>
            <person name="Rayamajhi N."/>
            <person name="Vargas-Chacoff L."/>
            <person name="Catchen J.M."/>
        </authorList>
    </citation>
    <scope>NUCLEOTIDE SEQUENCE [LARGE SCALE GENOMIC DNA]</scope>
    <source>
        <strain evidence="4">JMC-PN-2008</strain>
    </source>
</reference>
<evidence type="ECO:0000313" key="5">
    <source>
        <dbReference type="Proteomes" id="UP001346869"/>
    </source>
</evidence>
<evidence type="ECO:0000256" key="2">
    <source>
        <dbReference type="ARBA" id="ARBA00023239"/>
    </source>
</evidence>
<feature type="transmembrane region" description="Helical" evidence="3">
    <location>
        <begin position="78"/>
        <end position="96"/>
    </location>
</feature>
<keyword evidence="5" id="KW-1185">Reference proteome</keyword>
<keyword evidence="1" id="KW-0547">Nucleotide-binding</keyword>
<dbReference type="GO" id="GO:0006171">
    <property type="term" value="P:cAMP biosynthetic process"/>
    <property type="evidence" value="ECO:0007669"/>
    <property type="project" value="TreeGrafter"/>
</dbReference>
<dbReference type="GO" id="GO:0000166">
    <property type="term" value="F:nucleotide binding"/>
    <property type="evidence" value="ECO:0007669"/>
    <property type="project" value="UniProtKB-KW"/>
</dbReference>
<evidence type="ECO:0000256" key="3">
    <source>
        <dbReference type="SAM" id="Phobius"/>
    </source>
</evidence>
<keyword evidence="3" id="KW-1133">Transmembrane helix</keyword>
<dbReference type="EMBL" id="JAUZQC010000014">
    <property type="protein sequence ID" value="KAK5860028.1"/>
    <property type="molecule type" value="Genomic_DNA"/>
</dbReference>
<dbReference type="Proteomes" id="UP001346869">
    <property type="component" value="Unassembled WGS sequence"/>
</dbReference>
<sequence>MYLHIAKVQCFPGCLTIQIRTALCIFIVVLIYAVAQACVVGCMPWLWIGANNNSSIIIVDSDIANHTMEELPCDGARYAFLSCVVGTLTLALFLRVSWLPKMMLMLLLGVLYVTVLELSEFRKSEGGGSFHIRGYEPILSLLLFVSALALHSRQLDLKLRLDFLWAVQVRNCVLCGC</sequence>
<dbReference type="AlphaFoldDB" id="A0AAN7XB87"/>
<evidence type="ECO:0000256" key="1">
    <source>
        <dbReference type="ARBA" id="ARBA00022741"/>
    </source>
</evidence>
<dbReference type="GO" id="GO:0004016">
    <property type="term" value="F:adenylate cyclase activity"/>
    <property type="evidence" value="ECO:0007669"/>
    <property type="project" value="TreeGrafter"/>
</dbReference>
<keyword evidence="3" id="KW-0472">Membrane</keyword>
<proteinExistence type="predicted"/>
<dbReference type="PANTHER" id="PTHR45627:SF24">
    <property type="entry name" value="ADENYLATE CYCLASE"/>
    <property type="match status" value="1"/>
</dbReference>
<keyword evidence="2" id="KW-0456">Lyase</keyword>
<evidence type="ECO:0000313" key="4">
    <source>
        <dbReference type="EMBL" id="KAK5860028.1"/>
    </source>
</evidence>
<accession>A0AAN7XB87</accession>
<feature type="transmembrane region" description="Helical" evidence="3">
    <location>
        <begin position="21"/>
        <end position="47"/>
    </location>
</feature>